<evidence type="ECO:0000313" key="1">
    <source>
        <dbReference type="EMBL" id="KNC77758.1"/>
    </source>
</evidence>
<name>A0A0L0FP51_9EUKA</name>
<accession>A0A0L0FP51</accession>
<evidence type="ECO:0000313" key="2">
    <source>
        <dbReference type="Proteomes" id="UP000054560"/>
    </source>
</evidence>
<dbReference type="Proteomes" id="UP000054560">
    <property type="component" value="Unassembled WGS sequence"/>
</dbReference>
<dbReference type="AlphaFoldDB" id="A0A0L0FP51"/>
<dbReference type="GeneID" id="25910290"/>
<dbReference type="RefSeq" id="XP_014151660.1">
    <property type="nucleotide sequence ID" value="XM_014296185.1"/>
</dbReference>
<proteinExistence type="predicted"/>
<protein>
    <submittedName>
        <fullName evidence="1">Uncharacterized protein</fullName>
    </submittedName>
</protein>
<keyword evidence="2" id="KW-1185">Reference proteome</keyword>
<gene>
    <name evidence="1" type="ORF">SARC_09786</name>
</gene>
<organism evidence="1 2">
    <name type="scientific">Sphaeroforma arctica JP610</name>
    <dbReference type="NCBI Taxonomy" id="667725"/>
    <lineage>
        <taxon>Eukaryota</taxon>
        <taxon>Ichthyosporea</taxon>
        <taxon>Ichthyophonida</taxon>
        <taxon>Sphaeroforma</taxon>
    </lineage>
</organism>
<sequence length="266" mass="30426">MTMLKYEEMINTAVFCLNDPKSLSWPKAEPFVANEFLFDYEQYLPLYHYPKNRVLKQKSVYTDGQCGDVVDLVDWETALIRSEYSGVLNRDGKWNPAGSEPAAPFPKAIEPPTSEFVALQTEIRLIMLQEVSAKCRKLHGPNHKEICKSKISESVVRRIAMGVGRTLITCRAVLLDRDHDRKTNLPYDYLKERQQCLSGDYLSVALAVSIENQNGHITDRVLVRTNDRIEVIFKNRNKLYMKGNVNVCHSAGPGARSRLKAKKRRH</sequence>
<reference evidence="1 2" key="1">
    <citation type="submission" date="2011-02" db="EMBL/GenBank/DDBJ databases">
        <title>The Genome Sequence of Sphaeroforma arctica JP610.</title>
        <authorList>
            <consortium name="The Broad Institute Genome Sequencing Platform"/>
            <person name="Russ C."/>
            <person name="Cuomo C."/>
            <person name="Young S.K."/>
            <person name="Zeng Q."/>
            <person name="Gargeya S."/>
            <person name="Alvarado L."/>
            <person name="Berlin A."/>
            <person name="Chapman S.B."/>
            <person name="Chen Z."/>
            <person name="Freedman E."/>
            <person name="Gellesch M."/>
            <person name="Goldberg J."/>
            <person name="Griggs A."/>
            <person name="Gujja S."/>
            <person name="Heilman E."/>
            <person name="Heiman D."/>
            <person name="Howarth C."/>
            <person name="Mehta T."/>
            <person name="Neiman D."/>
            <person name="Pearson M."/>
            <person name="Roberts A."/>
            <person name="Saif S."/>
            <person name="Shea T."/>
            <person name="Shenoy N."/>
            <person name="Sisk P."/>
            <person name="Stolte C."/>
            <person name="Sykes S."/>
            <person name="White J."/>
            <person name="Yandava C."/>
            <person name="Burger G."/>
            <person name="Gray M.W."/>
            <person name="Holland P.W.H."/>
            <person name="King N."/>
            <person name="Lang F.B.F."/>
            <person name="Roger A.J."/>
            <person name="Ruiz-Trillo I."/>
            <person name="Haas B."/>
            <person name="Nusbaum C."/>
            <person name="Birren B."/>
        </authorList>
    </citation>
    <scope>NUCLEOTIDE SEQUENCE [LARGE SCALE GENOMIC DNA]</scope>
    <source>
        <strain evidence="1 2">JP610</strain>
    </source>
</reference>
<dbReference type="EMBL" id="KQ242641">
    <property type="protein sequence ID" value="KNC77758.1"/>
    <property type="molecule type" value="Genomic_DNA"/>
</dbReference>